<dbReference type="GO" id="GO:0032259">
    <property type="term" value="P:methylation"/>
    <property type="evidence" value="ECO:0007669"/>
    <property type="project" value="UniProtKB-KW"/>
</dbReference>
<dbReference type="AlphaFoldDB" id="A0A7T4PKU8"/>
<evidence type="ECO:0000256" key="3">
    <source>
        <dbReference type="ARBA" id="ARBA00022691"/>
    </source>
</evidence>
<keyword evidence="3" id="KW-0949">S-adenosyl-L-methionine</keyword>
<dbReference type="EMBL" id="CP065959">
    <property type="protein sequence ID" value="QQC92093.1"/>
    <property type="molecule type" value="Genomic_DNA"/>
</dbReference>
<proteinExistence type="predicted"/>
<evidence type="ECO:0000256" key="2">
    <source>
        <dbReference type="ARBA" id="ARBA00022679"/>
    </source>
</evidence>
<dbReference type="CDD" id="cd02440">
    <property type="entry name" value="AdoMet_MTases"/>
    <property type="match status" value="1"/>
</dbReference>
<keyword evidence="1 5" id="KW-0489">Methyltransferase</keyword>
<feature type="domain" description="Methyltransferase" evidence="4">
    <location>
        <begin position="63"/>
        <end position="159"/>
    </location>
</feature>
<name>A0A7T4PKU8_9ACTN</name>
<reference evidence="5 6" key="1">
    <citation type="submission" date="2020-12" db="EMBL/GenBank/DDBJ databases">
        <title>Identification and biosynthesis of polyene macrolides produced by Streptomyces alfalfae Men-myco-93-63.</title>
        <authorList>
            <person name="Liu D."/>
            <person name="Li Y."/>
            <person name="Liu L."/>
            <person name="Han X."/>
            <person name="Shen F."/>
        </authorList>
    </citation>
    <scope>NUCLEOTIDE SEQUENCE [LARGE SCALE GENOMIC DNA]</scope>
    <source>
        <strain evidence="5 6">Men-myco-93-63</strain>
    </source>
</reference>
<gene>
    <name evidence="5" type="ORF">I8755_29615</name>
</gene>
<accession>A0A7T4PKU8</accession>
<evidence type="ECO:0000256" key="1">
    <source>
        <dbReference type="ARBA" id="ARBA00022603"/>
    </source>
</evidence>
<evidence type="ECO:0000259" key="4">
    <source>
        <dbReference type="Pfam" id="PF13649"/>
    </source>
</evidence>
<sequence>MADIAQHLFGPFAGIGALDLPNTELVEPFDGLLGMFYTKIVNQAGHDNAWFAEQAAPAGPGRVLDLCCGGGRSAVELARAGHEVTAVDISPIQLAAAQKRAAEFGVTDRMAFVRADVTTLDLGRAFDAVVIGGLSVTLFDGDARTALLDTVARHLAPGGRLLFDHAPAQPDEQESEKVFTVPIRLRERTGFVLVGTLRRPGLRTQFTNMSAELTDKECRTTRQLTGFRFWIDSTERVKEELARHGLSVVAAHRDPEAGAEGQSPATMREFLVAERVK</sequence>
<dbReference type="PANTHER" id="PTHR43464">
    <property type="entry name" value="METHYLTRANSFERASE"/>
    <property type="match status" value="1"/>
</dbReference>
<dbReference type="PANTHER" id="PTHR43464:SF19">
    <property type="entry name" value="UBIQUINONE BIOSYNTHESIS O-METHYLTRANSFERASE, MITOCHONDRIAL"/>
    <property type="match status" value="1"/>
</dbReference>
<dbReference type="InterPro" id="IPR041698">
    <property type="entry name" value="Methyltransf_25"/>
</dbReference>
<keyword evidence="2 5" id="KW-0808">Transferase</keyword>
<dbReference type="GO" id="GO:0008168">
    <property type="term" value="F:methyltransferase activity"/>
    <property type="evidence" value="ECO:0007669"/>
    <property type="project" value="UniProtKB-KW"/>
</dbReference>
<dbReference type="Gene3D" id="3.40.50.150">
    <property type="entry name" value="Vaccinia Virus protein VP39"/>
    <property type="match status" value="1"/>
</dbReference>
<dbReference type="Pfam" id="PF13649">
    <property type="entry name" value="Methyltransf_25"/>
    <property type="match status" value="1"/>
</dbReference>
<dbReference type="RefSeq" id="WP_198503971.1">
    <property type="nucleotide sequence ID" value="NZ_CP065959.1"/>
</dbReference>
<dbReference type="Proteomes" id="UP000596130">
    <property type="component" value="Chromosome"/>
</dbReference>
<protein>
    <submittedName>
        <fullName evidence="5">Class I SAM-dependent methyltransferase</fullName>
    </submittedName>
</protein>
<evidence type="ECO:0000313" key="6">
    <source>
        <dbReference type="Proteomes" id="UP000596130"/>
    </source>
</evidence>
<evidence type="ECO:0000313" key="5">
    <source>
        <dbReference type="EMBL" id="QQC92093.1"/>
    </source>
</evidence>
<dbReference type="InterPro" id="IPR029063">
    <property type="entry name" value="SAM-dependent_MTases_sf"/>
</dbReference>
<dbReference type="SUPFAM" id="SSF53335">
    <property type="entry name" value="S-adenosyl-L-methionine-dependent methyltransferases"/>
    <property type="match status" value="1"/>
</dbReference>
<organism evidence="5 6">
    <name type="scientific">Streptomyces alfalfae</name>
    <dbReference type="NCBI Taxonomy" id="1642299"/>
    <lineage>
        <taxon>Bacteria</taxon>
        <taxon>Bacillati</taxon>
        <taxon>Actinomycetota</taxon>
        <taxon>Actinomycetes</taxon>
        <taxon>Kitasatosporales</taxon>
        <taxon>Streptomycetaceae</taxon>
        <taxon>Streptomyces</taxon>
    </lineage>
</organism>